<evidence type="ECO:0000313" key="3">
    <source>
        <dbReference type="EMBL" id="KAK5536058.1"/>
    </source>
</evidence>
<comment type="caution">
    <text evidence="3">The sequence shown here is derived from an EMBL/GenBank/DDBJ whole genome shotgun (WGS) entry which is preliminary data.</text>
</comment>
<feature type="region of interest" description="Disordered" evidence="1">
    <location>
        <begin position="118"/>
        <end position="153"/>
    </location>
</feature>
<proteinExistence type="predicted"/>
<evidence type="ECO:0000259" key="2">
    <source>
        <dbReference type="Pfam" id="PF09350"/>
    </source>
</evidence>
<keyword evidence="4" id="KW-1185">Reference proteome</keyword>
<evidence type="ECO:0000313" key="4">
    <source>
        <dbReference type="Proteomes" id="UP001345827"/>
    </source>
</evidence>
<name>A0AAV9QA68_9PEZI</name>
<dbReference type="InterPro" id="IPR018961">
    <property type="entry name" value="DnaJ_homolog_subfam-C_membr-28"/>
</dbReference>
<dbReference type="PANTHER" id="PTHR39394:SF1">
    <property type="entry name" value="DNAJ HOMOLOGUE SUBFAMILY C MEMBER 28 CONSERVED DOMAIN-CONTAINING PROTEIN"/>
    <property type="match status" value="1"/>
</dbReference>
<feature type="region of interest" description="Disordered" evidence="1">
    <location>
        <begin position="197"/>
        <end position="221"/>
    </location>
</feature>
<dbReference type="Pfam" id="PF09350">
    <property type="entry name" value="DJC28_CD"/>
    <property type="match status" value="1"/>
</dbReference>
<dbReference type="Proteomes" id="UP001345827">
    <property type="component" value="Unassembled WGS sequence"/>
</dbReference>
<feature type="domain" description="DnaJ homologue subfamily C member 28 conserved" evidence="2">
    <location>
        <begin position="249"/>
        <end position="320"/>
    </location>
</feature>
<feature type="region of interest" description="Disordered" evidence="1">
    <location>
        <begin position="47"/>
        <end position="95"/>
    </location>
</feature>
<organism evidence="3 4">
    <name type="scientific">Vermiconidia calcicola</name>
    <dbReference type="NCBI Taxonomy" id="1690605"/>
    <lineage>
        <taxon>Eukaryota</taxon>
        <taxon>Fungi</taxon>
        <taxon>Dikarya</taxon>
        <taxon>Ascomycota</taxon>
        <taxon>Pezizomycotina</taxon>
        <taxon>Dothideomycetes</taxon>
        <taxon>Dothideomycetidae</taxon>
        <taxon>Mycosphaerellales</taxon>
        <taxon>Extremaceae</taxon>
        <taxon>Vermiconidia</taxon>
    </lineage>
</organism>
<sequence>MSRPGPQIWTCSRCLLRAQRLRGGLSSIPSIEPRTVQLSRRSFSSNLHLQDEKPSEPNIAQTTAQDEQTQGAMSRRLAEMAEERMDTGSKSDRKLMQDAGFSDDLKAQLEQRIAQTSFDAQNQRAASQVNLPSAAGKGTRDIAGAQPWTGSESLHDSALRMLDDSHKRLRTPSRPPSLGATVNLRPAPKPKLSAADRLANARDRTSRYAVSQQEGLSEEEREKYRKELKERFSPGARPMPTSLQGLTSLANERIEDAIARGQFKNITRGKGINVERDHNANSPFLDTTEYFMNKIIQKQEIVPPWIEKQQELVKAVATFRGRLRNDWRRHAARMISSSGGSVQDQVRRAKAYALAEEMVNPRIRKVENLTSISPDGTLTSVTVEERIAAGVGAEGGSEPAVAATATATAASAEMQDQGEGEHAQDFVQIRVTEQPAAEEIPPPDAAPAAATTTTDTVPIAGAATTRPLEAVDQQQPQPRPIRAAAYPFRDPSWEKTELAYHTLAVQQLNALTRSYNLMAPKVAQKPYFTLPRELNRCFADVAPLLADEILNRSRKPLVRISVMPHREGGVLERFGAGAGHQGRIREEVQGKEYGFRQFWKDLFGAGKKEKGGRQMA</sequence>
<dbReference type="AlphaFoldDB" id="A0AAV9QA68"/>
<gene>
    <name evidence="3" type="ORF">LTR25_005960</name>
</gene>
<feature type="compositionally biased region" description="Polar residues" evidence="1">
    <location>
        <begin position="58"/>
        <end position="72"/>
    </location>
</feature>
<evidence type="ECO:0000256" key="1">
    <source>
        <dbReference type="SAM" id="MobiDB-lite"/>
    </source>
</evidence>
<feature type="compositionally biased region" description="Polar residues" evidence="1">
    <location>
        <begin position="118"/>
        <end position="131"/>
    </location>
</feature>
<dbReference type="PANTHER" id="PTHR39394">
    <property type="entry name" value="YALI0E31793P"/>
    <property type="match status" value="1"/>
</dbReference>
<reference evidence="3 4" key="1">
    <citation type="submission" date="2023-06" db="EMBL/GenBank/DDBJ databases">
        <title>Black Yeasts Isolated from many extreme environments.</title>
        <authorList>
            <person name="Coleine C."/>
            <person name="Stajich J.E."/>
            <person name="Selbmann L."/>
        </authorList>
    </citation>
    <scope>NUCLEOTIDE SEQUENCE [LARGE SCALE GENOMIC DNA]</scope>
    <source>
        <strain evidence="3 4">CCFEE 5887</strain>
    </source>
</reference>
<protein>
    <recommendedName>
        <fullName evidence="2">DnaJ homologue subfamily C member 28 conserved domain-containing protein</fullName>
    </recommendedName>
</protein>
<dbReference type="EMBL" id="JAXLQG010000009">
    <property type="protein sequence ID" value="KAK5536058.1"/>
    <property type="molecule type" value="Genomic_DNA"/>
</dbReference>
<accession>A0AAV9QA68</accession>
<feature type="compositionally biased region" description="Basic and acidic residues" evidence="1">
    <location>
        <begin position="76"/>
        <end position="95"/>
    </location>
</feature>